<gene>
    <name evidence="2" type="primary">yqfD</name>
    <name evidence="2" type="ORF">MUN89_10775</name>
</gene>
<dbReference type="PIRSF" id="PIRSF029895">
    <property type="entry name" value="SpoIV"/>
    <property type="match status" value="1"/>
</dbReference>
<evidence type="ECO:0000313" key="3">
    <source>
        <dbReference type="Proteomes" id="UP000831787"/>
    </source>
</evidence>
<dbReference type="EMBL" id="CP095073">
    <property type="protein sequence ID" value="UOQ46348.1"/>
    <property type="molecule type" value="Genomic_DNA"/>
</dbReference>
<keyword evidence="1" id="KW-0472">Membrane</keyword>
<organism evidence="2 3">
    <name type="scientific">Halobacillus salinarum</name>
    <dbReference type="NCBI Taxonomy" id="2932257"/>
    <lineage>
        <taxon>Bacteria</taxon>
        <taxon>Bacillati</taxon>
        <taxon>Bacillota</taxon>
        <taxon>Bacilli</taxon>
        <taxon>Bacillales</taxon>
        <taxon>Bacillaceae</taxon>
        <taxon>Halobacillus</taxon>
    </lineage>
</organism>
<dbReference type="Pfam" id="PF06898">
    <property type="entry name" value="YqfD"/>
    <property type="match status" value="1"/>
</dbReference>
<keyword evidence="1" id="KW-1133">Transmembrane helix</keyword>
<dbReference type="NCBIfam" id="TIGR02876">
    <property type="entry name" value="spore_yqfD"/>
    <property type="match status" value="1"/>
</dbReference>
<feature type="transmembrane region" description="Helical" evidence="1">
    <location>
        <begin position="91"/>
        <end position="112"/>
    </location>
</feature>
<keyword evidence="3" id="KW-1185">Reference proteome</keyword>
<name>A0ABY4EQ94_9BACI</name>
<evidence type="ECO:0000313" key="2">
    <source>
        <dbReference type="EMBL" id="UOQ46348.1"/>
    </source>
</evidence>
<accession>A0ABY4EQ94</accession>
<proteinExistence type="predicted"/>
<dbReference type="Proteomes" id="UP000831787">
    <property type="component" value="Chromosome"/>
</dbReference>
<reference evidence="2 3" key="1">
    <citation type="submission" date="2022-04" db="EMBL/GenBank/DDBJ databases">
        <title>Halobacillus sp. isolated from saltern.</title>
        <authorList>
            <person name="Won M."/>
            <person name="Lee C.-M."/>
            <person name="Woen H.-Y."/>
            <person name="Kwon S.-W."/>
        </authorList>
    </citation>
    <scope>NUCLEOTIDE SEQUENCE [LARGE SCALE GENOMIC DNA]</scope>
    <source>
        <strain evidence="2 3">SSBR10-3</strain>
    </source>
</reference>
<sequence>MSQRQHDYFLGLITIKVKGKLIEPFLQACVRNGCHITNVRRINPEVIQMTIRLKDWSTCRKLRKNYQCKFKVVSRKGIPFLFQHMLKRTSLAAAFILGVLLVFLLANTLWSIHVEGLNPELRASVEKQLKSYGVAPGKLTIGMDDPNEIQRKLLDDVPDLLWIGVKKQGTSYHLYGVEKTRQDKNVNTHPADLIAVKKGMVIKTFIKKGRPLVSVYDVVKKGQRLASGKLVEGKDNNAVVRAEGEVIAETWYKASLSVPVKQQLKLTNGDAEKEYQLQFGKISIPIWGWWHKQDQQKRAENYVSDWSVLKWKLPVHLSTTYYYHSEDQANSYSNKEAVSRGTETAKQSLFQQLPKDSKIIEEKVLHESEENGKVKLILLFKVYENIAATRNY</sequence>
<protein>
    <submittedName>
        <fullName evidence="2">Sporulation protein YqfD</fullName>
    </submittedName>
</protein>
<evidence type="ECO:0000256" key="1">
    <source>
        <dbReference type="SAM" id="Phobius"/>
    </source>
</evidence>
<keyword evidence="1" id="KW-0812">Transmembrane</keyword>
<dbReference type="InterPro" id="IPR010690">
    <property type="entry name" value="YqfD"/>
</dbReference>
<dbReference type="RefSeq" id="WP_244713491.1">
    <property type="nucleotide sequence ID" value="NZ_CP095073.1"/>
</dbReference>